<evidence type="ECO:0000313" key="2">
    <source>
        <dbReference type="EMBL" id="ELR73895.1"/>
    </source>
</evidence>
<keyword evidence="3" id="KW-1185">Reference proteome</keyword>
<reference evidence="2 3" key="1">
    <citation type="submission" date="2012-12" db="EMBL/GenBank/DDBJ databases">
        <title>Genome assembly of Fulvivirga imtechensis AK7.</title>
        <authorList>
            <person name="Nupur N."/>
            <person name="Khatri I."/>
            <person name="Kumar R."/>
            <person name="Subramanian S."/>
            <person name="Pinnaka A."/>
        </authorList>
    </citation>
    <scope>NUCLEOTIDE SEQUENCE [LARGE SCALE GENOMIC DNA]</scope>
    <source>
        <strain evidence="2 3">AK7</strain>
    </source>
</reference>
<comment type="caution">
    <text evidence="2">The sequence shown here is derived from an EMBL/GenBank/DDBJ whole genome shotgun (WGS) entry which is preliminary data.</text>
</comment>
<dbReference type="Proteomes" id="UP000011135">
    <property type="component" value="Unassembled WGS sequence"/>
</dbReference>
<dbReference type="AlphaFoldDB" id="L8JYM0"/>
<sequence>MKNNKMKIRMHPFRKYLLFLLVFTASACSDKPSDRPDAVIAKKNKPEYPHILQKALDAHGSSAHWQTFYSLEYDLTTTLGKEKKEHQLIDLKSRKVRISGSSYTIGFDGEDVWVTPDKVAFAQMPPRFYHNLVFYFFAMPFVLADPGINYEDLGEREIEGKRYLALKVSFQKGVGDADGDLYIAHFNPETFQLEVLLYTVTYFSGEKHENYNVLVYNEWQQVNGLTVPKVMTGHKYEADSIREVRYRAEFSNVDLSDKQADASLFLRPAGAEIDSLKKQ</sequence>
<name>L8JYM0_9BACT</name>
<dbReference type="eggNOG" id="ENOG502ZBWE">
    <property type="taxonomic scope" value="Bacteria"/>
</dbReference>
<proteinExistence type="predicted"/>
<protein>
    <submittedName>
        <fullName evidence="2">Uncharacterized protein</fullName>
    </submittedName>
</protein>
<dbReference type="InterPro" id="IPR045444">
    <property type="entry name" value="DUF6503"/>
</dbReference>
<accession>L8JYM0</accession>
<dbReference type="PROSITE" id="PS51257">
    <property type="entry name" value="PROKAR_LIPOPROTEIN"/>
    <property type="match status" value="1"/>
</dbReference>
<organism evidence="2 3">
    <name type="scientific">Fulvivirga imtechensis AK7</name>
    <dbReference type="NCBI Taxonomy" id="1237149"/>
    <lineage>
        <taxon>Bacteria</taxon>
        <taxon>Pseudomonadati</taxon>
        <taxon>Bacteroidota</taxon>
        <taxon>Cytophagia</taxon>
        <taxon>Cytophagales</taxon>
        <taxon>Fulvivirgaceae</taxon>
        <taxon>Fulvivirga</taxon>
    </lineage>
</organism>
<gene>
    <name evidence="2" type="ORF">C900_00059</name>
</gene>
<dbReference type="Pfam" id="PF20113">
    <property type="entry name" value="DUF6503"/>
    <property type="match status" value="1"/>
</dbReference>
<keyword evidence="1" id="KW-0732">Signal</keyword>
<feature type="signal peptide" evidence="1">
    <location>
        <begin position="1"/>
        <end position="27"/>
    </location>
</feature>
<evidence type="ECO:0000313" key="3">
    <source>
        <dbReference type="Proteomes" id="UP000011135"/>
    </source>
</evidence>
<dbReference type="EMBL" id="AMZN01000001">
    <property type="protein sequence ID" value="ELR73895.1"/>
    <property type="molecule type" value="Genomic_DNA"/>
</dbReference>
<evidence type="ECO:0000256" key="1">
    <source>
        <dbReference type="SAM" id="SignalP"/>
    </source>
</evidence>
<dbReference type="STRING" id="1237149.C900_00059"/>
<feature type="chain" id="PRO_5003993559" evidence="1">
    <location>
        <begin position="28"/>
        <end position="279"/>
    </location>
</feature>